<dbReference type="Gene3D" id="2.60.120.1440">
    <property type="match status" value="1"/>
</dbReference>
<dbReference type="InterPro" id="IPR012373">
    <property type="entry name" value="Ferrdict_sens_TM"/>
</dbReference>
<dbReference type="Gene3D" id="3.55.50.30">
    <property type="match status" value="1"/>
</dbReference>
<evidence type="ECO:0000259" key="2">
    <source>
        <dbReference type="Pfam" id="PF16344"/>
    </source>
</evidence>
<feature type="domain" description="Protein FecR C-terminal" evidence="2">
    <location>
        <begin position="257"/>
        <end position="325"/>
    </location>
</feature>
<dbReference type="InterPro" id="IPR006860">
    <property type="entry name" value="FecR"/>
</dbReference>
<dbReference type="Proteomes" id="UP000294830">
    <property type="component" value="Unassembled WGS sequence"/>
</dbReference>
<dbReference type="Pfam" id="PF16344">
    <property type="entry name" value="FecR_C"/>
    <property type="match status" value="1"/>
</dbReference>
<reference evidence="3 4" key="1">
    <citation type="submission" date="2019-03" db="EMBL/GenBank/DDBJ databases">
        <title>Genomic Encyclopedia of Archaeal and Bacterial Type Strains, Phase II (KMG-II): from individual species to whole genera.</title>
        <authorList>
            <person name="Goeker M."/>
        </authorList>
    </citation>
    <scope>NUCLEOTIDE SEQUENCE [LARGE SCALE GENOMIC DNA]</scope>
    <source>
        <strain evidence="3 4">RL-C</strain>
    </source>
</reference>
<dbReference type="OrthoDB" id="1042605at2"/>
<accession>A0A4R2EKH7</accession>
<dbReference type="GO" id="GO:0016989">
    <property type="term" value="F:sigma factor antagonist activity"/>
    <property type="evidence" value="ECO:0007669"/>
    <property type="project" value="TreeGrafter"/>
</dbReference>
<evidence type="ECO:0000313" key="4">
    <source>
        <dbReference type="Proteomes" id="UP000294830"/>
    </source>
</evidence>
<keyword evidence="4" id="KW-1185">Reference proteome</keyword>
<name>A0A4R2EKH7_9BACT</name>
<gene>
    <name evidence="3" type="ORF">CLV25_107121</name>
</gene>
<sequence length="329" mass="37057">MKHIRIKTLLEKFFSSTITKTQFDEMKGFSEEVSDEDLSESLQHVWNSHDFGKVMPYSSKSRIKRELERTIARERFIGASIRAMKVAAAIAIPVLLASTIYLLTERNANQHQQAELMNVSVAKGEKATVNLPDGSTVTLNSESKLYYPSNFNTKERWIKLEGEAYFHVQKSQGRTFTVKTSSLNVKVLGTTFNVSAYGDEPVHSVVLVHGSVEVNAFGKQVQVIKPNEMYAFATHTGKASISEVDTYSYTGWRDGILSFDSEPVANVLDKVSRQFSVEFKYDPKQFRNDRLTGKLDLNDGVDNVLKVISLTSPMTYVKHKNKIVITARP</sequence>
<feature type="domain" description="FecR protein" evidence="1">
    <location>
        <begin position="119"/>
        <end position="213"/>
    </location>
</feature>
<proteinExistence type="predicted"/>
<comment type="caution">
    <text evidence="3">The sequence shown here is derived from an EMBL/GenBank/DDBJ whole genome shotgun (WGS) entry which is preliminary data.</text>
</comment>
<dbReference type="PANTHER" id="PTHR30273:SF2">
    <property type="entry name" value="PROTEIN FECR"/>
    <property type="match status" value="1"/>
</dbReference>
<dbReference type="EMBL" id="SLWB01000007">
    <property type="protein sequence ID" value="TCN67662.1"/>
    <property type="molecule type" value="Genomic_DNA"/>
</dbReference>
<evidence type="ECO:0000313" key="3">
    <source>
        <dbReference type="EMBL" id="TCN67662.1"/>
    </source>
</evidence>
<evidence type="ECO:0000259" key="1">
    <source>
        <dbReference type="Pfam" id="PF04773"/>
    </source>
</evidence>
<organism evidence="3 4">
    <name type="scientific">Acetobacteroides hydrogenigenes</name>
    <dbReference type="NCBI Taxonomy" id="979970"/>
    <lineage>
        <taxon>Bacteria</taxon>
        <taxon>Pseudomonadati</taxon>
        <taxon>Bacteroidota</taxon>
        <taxon>Bacteroidia</taxon>
        <taxon>Bacteroidales</taxon>
        <taxon>Rikenellaceae</taxon>
        <taxon>Acetobacteroides</taxon>
    </lineage>
</organism>
<dbReference type="FunFam" id="2.60.120.1440:FF:000001">
    <property type="entry name" value="Putative anti-sigma factor"/>
    <property type="match status" value="1"/>
</dbReference>
<protein>
    <submittedName>
        <fullName evidence="3">Ferric-dicitrate binding protein FerR (Iron transport regulator)</fullName>
    </submittedName>
</protein>
<dbReference type="PANTHER" id="PTHR30273">
    <property type="entry name" value="PERIPLASMIC SIGNAL SENSOR AND SIGMA FACTOR ACTIVATOR FECR-RELATED"/>
    <property type="match status" value="1"/>
</dbReference>
<dbReference type="PIRSF" id="PIRSF018266">
    <property type="entry name" value="FecR"/>
    <property type="match status" value="1"/>
</dbReference>
<dbReference type="InterPro" id="IPR032508">
    <property type="entry name" value="FecR_C"/>
</dbReference>
<dbReference type="AlphaFoldDB" id="A0A4R2EKH7"/>
<dbReference type="Pfam" id="PF04773">
    <property type="entry name" value="FecR"/>
    <property type="match status" value="1"/>
</dbReference>
<dbReference type="RefSeq" id="WP_131839296.1">
    <property type="nucleotide sequence ID" value="NZ_SLWB01000007.1"/>
</dbReference>